<evidence type="ECO:0000256" key="3">
    <source>
        <dbReference type="ARBA" id="ARBA00008792"/>
    </source>
</evidence>
<evidence type="ECO:0000256" key="2">
    <source>
        <dbReference type="ARBA" id="ARBA00004123"/>
    </source>
</evidence>
<comment type="subcellular location">
    <subcellularLocation>
        <location evidence="2">Nucleus</location>
    </subcellularLocation>
</comment>
<dbReference type="SMART" id="SM00488">
    <property type="entry name" value="DEXDc2"/>
    <property type="match status" value="1"/>
</dbReference>
<evidence type="ECO:0000256" key="7">
    <source>
        <dbReference type="ARBA" id="ARBA00022763"/>
    </source>
</evidence>
<evidence type="ECO:0000256" key="10">
    <source>
        <dbReference type="ARBA" id="ARBA00022840"/>
    </source>
</evidence>
<dbReference type="GO" id="GO:0051539">
    <property type="term" value="F:4 iron, 4 sulfur cluster binding"/>
    <property type="evidence" value="ECO:0007669"/>
    <property type="project" value="UniProtKB-KW"/>
</dbReference>
<dbReference type="PANTHER" id="PTHR11472">
    <property type="entry name" value="DNA REPAIR DEAD HELICASE RAD3/XP-D SUBFAMILY MEMBER"/>
    <property type="match status" value="1"/>
</dbReference>
<dbReference type="GO" id="GO:0006289">
    <property type="term" value="P:nucleotide-excision repair"/>
    <property type="evidence" value="ECO:0007669"/>
    <property type="project" value="TreeGrafter"/>
</dbReference>
<keyword evidence="5" id="KW-0479">Metal-binding</keyword>
<evidence type="ECO:0000256" key="13">
    <source>
        <dbReference type="ARBA" id="ARBA00023204"/>
    </source>
</evidence>
<evidence type="ECO:0000256" key="11">
    <source>
        <dbReference type="ARBA" id="ARBA00023004"/>
    </source>
</evidence>
<feature type="domain" description="Helicase ATP-binding" evidence="20">
    <location>
        <begin position="11"/>
        <end position="375"/>
    </location>
</feature>
<accession>A0AAX7UXX7</accession>
<dbReference type="PROSITE" id="PS51193">
    <property type="entry name" value="HELICASE_ATP_BIND_2"/>
    <property type="match status" value="1"/>
</dbReference>
<keyword evidence="4" id="KW-0004">4Fe-4S</keyword>
<keyword evidence="22" id="KW-1185">Reference proteome</keyword>
<comment type="cofactor">
    <cofactor evidence="1">
        <name>[4Fe-4S] cluster</name>
        <dbReference type="ChEBI" id="CHEBI:49883"/>
    </cofactor>
</comment>
<keyword evidence="13" id="KW-0234">DNA repair</keyword>
<dbReference type="SMART" id="SM00491">
    <property type="entry name" value="HELICc2"/>
    <property type="match status" value="1"/>
</dbReference>
<dbReference type="GO" id="GO:1990918">
    <property type="term" value="P:double-strand break repair involved in meiotic recombination"/>
    <property type="evidence" value="ECO:0007669"/>
    <property type="project" value="TreeGrafter"/>
</dbReference>
<evidence type="ECO:0000256" key="6">
    <source>
        <dbReference type="ARBA" id="ARBA00022741"/>
    </source>
</evidence>
<dbReference type="AlphaFoldDB" id="A0AAX7UXX7"/>
<evidence type="ECO:0000256" key="19">
    <source>
        <dbReference type="SAM" id="MobiDB-lite"/>
    </source>
</evidence>
<keyword evidence="12" id="KW-0411">Iron-sulfur</keyword>
<evidence type="ECO:0000313" key="22">
    <source>
        <dbReference type="Proteomes" id="UP000265100"/>
    </source>
</evidence>
<dbReference type="GO" id="GO:0043139">
    <property type="term" value="F:5'-3' DNA helicase activity"/>
    <property type="evidence" value="ECO:0007669"/>
    <property type="project" value="UniProtKB-EC"/>
</dbReference>
<reference evidence="22" key="2">
    <citation type="submission" date="2023-03" db="EMBL/GenBank/DDBJ databases">
        <authorList>
            <consortium name="Wellcome Sanger Institute Data Sharing"/>
        </authorList>
    </citation>
    <scope>NUCLEOTIDE SEQUENCE [LARGE SCALE GENOMIC DNA]</scope>
</reference>
<dbReference type="InterPro" id="IPR045028">
    <property type="entry name" value="DinG/Rad3-like"/>
</dbReference>
<dbReference type="GO" id="GO:0003677">
    <property type="term" value="F:DNA binding"/>
    <property type="evidence" value="ECO:0007669"/>
    <property type="project" value="InterPro"/>
</dbReference>
<proteinExistence type="inferred from homology"/>
<feature type="compositionally biased region" description="Polar residues" evidence="19">
    <location>
        <begin position="836"/>
        <end position="846"/>
    </location>
</feature>
<evidence type="ECO:0000256" key="14">
    <source>
        <dbReference type="ARBA" id="ARBA00023235"/>
    </source>
</evidence>
<evidence type="ECO:0000256" key="12">
    <source>
        <dbReference type="ARBA" id="ARBA00023014"/>
    </source>
</evidence>
<name>A0AAX7UXX7_ASTCA</name>
<evidence type="ECO:0000256" key="17">
    <source>
        <dbReference type="ARBA" id="ARBA00048954"/>
    </source>
</evidence>
<evidence type="ECO:0000259" key="20">
    <source>
        <dbReference type="PROSITE" id="PS51193"/>
    </source>
</evidence>
<dbReference type="PANTHER" id="PTHR11472:SF47">
    <property type="entry name" value="FANCONI ANEMIA GROUP J PROTEIN"/>
    <property type="match status" value="1"/>
</dbReference>
<keyword evidence="14" id="KW-0413">Isomerase</keyword>
<dbReference type="GO" id="GO:0005524">
    <property type="term" value="F:ATP binding"/>
    <property type="evidence" value="ECO:0007669"/>
    <property type="project" value="UniProtKB-KW"/>
</dbReference>
<dbReference type="GO" id="GO:0005634">
    <property type="term" value="C:nucleus"/>
    <property type="evidence" value="ECO:0007669"/>
    <property type="project" value="UniProtKB-SubCell"/>
</dbReference>
<evidence type="ECO:0000256" key="4">
    <source>
        <dbReference type="ARBA" id="ARBA00022485"/>
    </source>
</evidence>
<dbReference type="Ensembl" id="ENSACLT00000083518.1">
    <property type="protein sequence ID" value="ENSACLP00000069431.1"/>
    <property type="gene ID" value="ENSACLG00000021003.2"/>
</dbReference>
<dbReference type="InterPro" id="IPR006555">
    <property type="entry name" value="ATP-dep_Helicase_C"/>
</dbReference>
<evidence type="ECO:0000256" key="1">
    <source>
        <dbReference type="ARBA" id="ARBA00001966"/>
    </source>
</evidence>
<evidence type="ECO:0000256" key="16">
    <source>
        <dbReference type="ARBA" id="ARBA00044969"/>
    </source>
</evidence>
<evidence type="ECO:0000256" key="18">
    <source>
        <dbReference type="ARBA" id="ARBA00082714"/>
    </source>
</evidence>
<dbReference type="InterPro" id="IPR014013">
    <property type="entry name" value="Helic_SF1/SF2_ATP-bd_DinG/Rad3"/>
</dbReference>
<dbReference type="GeneTree" id="ENSGT00950000182970"/>
<evidence type="ECO:0000256" key="8">
    <source>
        <dbReference type="ARBA" id="ARBA00022801"/>
    </source>
</evidence>
<dbReference type="Pfam" id="PF13307">
    <property type="entry name" value="Helicase_C_2"/>
    <property type="match status" value="1"/>
</dbReference>
<gene>
    <name evidence="21" type="primary">BRIP1</name>
</gene>
<dbReference type="SUPFAM" id="SSF52540">
    <property type="entry name" value="P-loop containing nucleoside triphosphate hydrolases"/>
    <property type="match status" value="2"/>
</dbReference>
<keyword evidence="8" id="KW-0378">Hydrolase</keyword>
<dbReference type="Gene3D" id="1.10.275.40">
    <property type="match status" value="1"/>
</dbReference>
<reference evidence="21" key="3">
    <citation type="submission" date="2025-08" db="UniProtKB">
        <authorList>
            <consortium name="Ensembl"/>
        </authorList>
    </citation>
    <scope>IDENTIFICATION</scope>
</reference>
<comment type="similarity">
    <text evidence="3">Belongs to the DEAD box helicase family. DEAH subfamily.</text>
</comment>
<sequence length="959" mass="107290">MTSSPVEYTIGGVKIHFPCKAYPSQLAMMNLIVRGLNTGQYCLLESPTGSGKSLALLCSALGWQHKIILLTVYKTSICMCCFCVLVLLPEEEGRKQSLASRLSEKFQASLSSDCVKDDDFQQDRKRIRTAENTVGTDACCSLTPDLLCAPEPCSQCPCASTEDGVKDKEKDGRRKIPKIFFGTRTHKQITQITHELKRTLYCGVPMTILSSRDHTCVNPDVVPHANRNERCKDLLEAKDGRSCRYYHGVQRMRDQNTLQHVHGLRAAWDIEELVTLGKRLRSCSYFAARELMQSAWIIFCPYNYLLDPMIRESMEIDLEGQILVLDEAHNIEDCARESASYTLDYKSLLMSRDELDSMVNNNIRRSKHELLRGFCYSLINLMSERGYETAGKVWSGKDIVGIFHTLGITADTFNILKQNLAAVLEKEERVGVVNGREDVVQIPTISPPTATVLKNLFMVLDFLFRDSCRFADDYRVALQKSYAWTNQAPPDVPDAQGFIVRPRNRRQTVRVKAEVLTLSFWCLNPAVAFSDLSGSVHSIVLTSGTLSPMDSFSSELGVKFSIQLEANHVINKSQVWVGTVGTGPQGRKLCATFQNAETYAFQDEVGGLLLHVCQVMAKGVLCFLPSYKMLDKLRDRWTKTGLWDKLEQQKTVITEPRGGGGKGDFDELLHTYYSAIKYCEEKGETDTHYGALLIAVCRGKVSEGLDFTDDNARAVVAVGIPFPNIKDLQVELKMKYNDLHSKSRGLLPGSRWYEIQAYRALNQALGRCIRHRNDWGALILVDDRYRNNPNKYITGLSKWVRQLVQHHNTFSDAMQSLVAFSQVQKKMDGAPADRQAISSTVSSPSSHLAAAAEGHSLPEASEPQIPISCVRLPEPQQHSSPSADLVCSHTQLKAEQKEKAGEIDGSVERRIFGKINISLNILNLTNRLYSSKNTCQSNSCCFNASLLPALTTPLKRSVK</sequence>
<dbReference type="Gene3D" id="3.40.50.300">
    <property type="entry name" value="P-loop containing nucleotide triphosphate hydrolases"/>
    <property type="match status" value="4"/>
</dbReference>
<organism evidence="21 22">
    <name type="scientific">Astatotilapia calliptera</name>
    <name type="common">Eastern happy</name>
    <name type="synonym">Chromis callipterus</name>
    <dbReference type="NCBI Taxonomy" id="8154"/>
    <lineage>
        <taxon>Eukaryota</taxon>
        <taxon>Metazoa</taxon>
        <taxon>Chordata</taxon>
        <taxon>Craniata</taxon>
        <taxon>Vertebrata</taxon>
        <taxon>Euteleostomi</taxon>
        <taxon>Actinopterygii</taxon>
        <taxon>Neopterygii</taxon>
        <taxon>Teleostei</taxon>
        <taxon>Neoteleostei</taxon>
        <taxon>Acanthomorphata</taxon>
        <taxon>Ovalentaria</taxon>
        <taxon>Cichlomorphae</taxon>
        <taxon>Cichliformes</taxon>
        <taxon>Cichlidae</taxon>
        <taxon>African cichlids</taxon>
        <taxon>Pseudocrenilabrinae</taxon>
        <taxon>Haplochromini</taxon>
        <taxon>Astatotilapia</taxon>
    </lineage>
</organism>
<reference evidence="21 22" key="1">
    <citation type="submission" date="2018-05" db="EMBL/GenBank/DDBJ databases">
        <authorList>
            <person name="Datahose"/>
        </authorList>
    </citation>
    <scope>NUCLEOTIDE SEQUENCE</scope>
</reference>
<dbReference type="InterPro" id="IPR006554">
    <property type="entry name" value="Helicase-like_DEXD_c2"/>
</dbReference>
<feature type="region of interest" description="Disordered" evidence="19">
    <location>
        <begin position="831"/>
        <end position="857"/>
    </location>
</feature>
<keyword evidence="11" id="KW-0408">Iron</keyword>
<keyword evidence="10" id="KW-0067">ATP-binding</keyword>
<keyword evidence="6" id="KW-0547">Nucleotide-binding</keyword>
<dbReference type="CDD" id="cd18788">
    <property type="entry name" value="SF2_C_XPD"/>
    <property type="match status" value="1"/>
</dbReference>
<comment type="catalytic activity">
    <reaction evidence="17">
        <text>ATP + H2O = ADP + phosphate + H(+)</text>
        <dbReference type="Rhea" id="RHEA:13065"/>
        <dbReference type="ChEBI" id="CHEBI:15377"/>
        <dbReference type="ChEBI" id="CHEBI:15378"/>
        <dbReference type="ChEBI" id="CHEBI:30616"/>
        <dbReference type="ChEBI" id="CHEBI:43474"/>
        <dbReference type="ChEBI" id="CHEBI:456216"/>
        <dbReference type="EC" id="5.6.2.3"/>
    </reaction>
</comment>
<evidence type="ECO:0000256" key="15">
    <source>
        <dbReference type="ARBA" id="ARBA00023242"/>
    </source>
</evidence>
<dbReference type="GO" id="GO:0046872">
    <property type="term" value="F:metal ion binding"/>
    <property type="evidence" value="ECO:0007669"/>
    <property type="project" value="UniProtKB-KW"/>
</dbReference>
<dbReference type="InterPro" id="IPR010614">
    <property type="entry name" value="RAD3-like_helicase_DEAD"/>
</dbReference>
<keyword evidence="9" id="KW-0347">Helicase</keyword>
<keyword evidence="7" id="KW-0227">DNA damage</keyword>
<evidence type="ECO:0000313" key="21">
    <source>
        <dbReference type="Ensembl" id="ENSACLP00000069431.1"/>
    </source>
</evidence>
<dbReference type="Pfam" id="PF06733">
    <property type="entry name" value="DEAD_2"/>
    <property type="match status" value="1"/>
</dbReference>
<protein>
    <recommendedName>
        <fullName evidence="16">DNA 5'-3' helicase</fullName>
        <ecNumber evidence="16">5.6.2.3</ecNumber>
    </recommendedName>
    <alternativeName>
        <fullName evidence="18">DNA 5'-3' helicase FANCJ</fullName>
    </alternativeName>
</protein>
<evidence type="ECO:0000256" key="9">
    <source>
        <dbReference type="ARBA" id="ARBA00022806"/>
    </source>
</evidence>
<dbReference type="InterPro" id="IPR027417">
    <property type="entry name" value="P-loop_NTPase"/>
</dbReference>
<keyword evidence="15" id="KW-0539">Nucleus</keyword>
<reference evidence="21" key="4">
    <citation type="submission" date="2025-09" db="UniProtKB">
        <authorList>
            <consortium name="Ensembl"/>
        </authorList>
    </citation>
    <scope>IDENTIFICATION</scope>
</reference>
<dbReference type="FunFam" id="3.40.50.300:FF:000731">
    <property type="entry name" value="Fanconi anemia group J protein homolog"/>
    <property type="match status" value="1"/>
</dbReference>
<dbReference type="GO" id="GO:0016818">
    <property type="term" value="F:hydrolase activity, acting on acid anhydrides, in phosphorus-containing anhydrides"/>
    <property type="evidence" value="ECO:0007669"/>
    <property type="project" value="InterPro"/>
</dbReference>
<evidence type="ECO:0000256" key="5">
    <source>
        <dbReference type="ARBA" id="ARBA00022723"/>
    </source>
</evidence>
<dbReference type="EC" id="5.6.2.3" evidence="16"/>
<dbReference type="Proteomes" id="UP000265100">
    <property type="component" value="Chromosome 14"/>
</dbReference>
<dbReference type="FunFam" id="3.40.50.300:FF:000977">
    <property type="entry name" value="BRCA1 interacting protein C-terminal helicase 1"/>
    <property type="match status" value="1"/>
</dbReference>